<name>E6X3K6_NITSE</name>
<evidence type="ECO:0000313" key="1">
    <source>
        <dbReference type="EMBL" id="ADV46283.1"/>
    </source>
</evidence>
<proteinExistence type="predicted"/>
<dbReference type="eggNOG" id="ENOG5032Y6C">
    <property type="taxonomic scope" value="Bacteria"/>
</dbReference>
<keyword evidence="2" id="KW-1185">Reference proteome</keyword>
<organism evidence="1 2">
    <name type="scientific">Nitratifractor salsuginis (strain DSM 16511 / JCM 12458 / E9I37-1)</name>
    <dbReference type="NCBI Taxonomy" id="749222"/>
    <lineage>
        <taxon>Bacteria</taxon>
        <taxon>Pseudomonadati</taxon>
        <taxon>Campylobacterota</taxon>
        <taxon>Epsilonproteobacteria</taxon>
        <taxon>Campylobacterales</taxon>
        <taxon>Sulfurovaceae</taxon>
        <taxon>Nitratifractor</taxon>
    </lineage>
</organism>
<dbReference type="RefSeq" id="WP_013553976.1">
    <property type="nucleotide sequence ID" value="NC_014935.1"/>
</dbReference>
<dbReference type="STRING" id="749222.Nitsa_1025"/>
<dbReference type="AlphaFoldDB" id="E6X3K6"/>
<reference evidence="1 2" key="1">
    <citation type="journal article" date="2011" name="Stand. Genomic Sci.">
        <title>Complete genome sequence of Nitratifractor salsuginis type strain (E9I37-1).</title>
        <authorList>
            <person name="Anderson I."/>
            <person name="Sikorski J."/>
            <person name="Zeytun A."/>
            <person name="Nolan M."/>
            <person name="Lapidus A."/>
            <person name="Lucas S."/>
            <person name="Hammon N."/>
            <person name="Deshpande S."/>
            <person name="Cheng J.F."/>
            <person name="Tapia R."/>
            <person name="Han C."/>
            <person name="Goodwin L."/>
            <person name="Pitluck S."/>
            <person name="Liolios K."/>
            <person name="Pagani I."/>
            <person name="Ivanova N."/>
            <person name="Huntemann M."/>
            <person name="Mavromatis K."/>
            <person name="Ovchinikova G."/>
            <person name="Pati A."/>
            <person name="Chen A."/>
            <person name="Palaniappan K."/>
            <person name="Land M."/>
            <person name="Hauser L."/>
            <person name="Brambilla E.M."/>
            <person name="Ngatchou-Djao O.D."/>
            <person name="Rohde M."/>
            <person name="Tindall B.J."/>
            <person name="Goker M."/>
            <person name="Detter J.C."/>
            <person name="Woyke T."/>
            <person name="Bristow J."/>
            <person name="Eisen J.A."/>
            <person name="Markowitz V."/>
            <person name="Hugenholtz P."/>
            <person name="Klenk H.P."/>
            <person name="Kyrpides N.C."/>
        </authorList>
    </citation>
    <scope>NUCLEOTIDE SEQUENCE [LARGE SCALE GENOMIC DNA]</scope>
    <source>
        <strain evidence="2">DSM 16511 / JCM 12458 / E9I37-1</strain>
    </source>
</reference>
<gene>
    <name evidence="1" type="ordered locus">Nitsa_1025</name>
</gene>
<dbReference type="HOGENOM" id="CLU_749905_0_0_7"/>
<dbReference type="KEGG" id="nsa:Nitsa_1025"/>
<sequence>MSQRVFISITAAALIAGTGMLQAKGIFKRYPVQSGMIFYDINITGHSANGFSTQTHGIARLVFDQWGARELKEEDATEVQKGDYNETRDIHSLTKMDHGTIYTVDYDDQTIYKTRDRSLDLSIAEGEDLSQENIQLIKEMKGHKIGTGKVAGFPCELWKAKDQKICLYKGIPLSITIDAPGFHSERKAVQVVLNRKIPEDQFKLPDFPVVVDEEYTSNPAAETRTEDYIASVKDLQAKMQSLGINPESEDQNLTPEQERKVIDILGERYLKKQKRLLPKLLVTLEAAKKCVAKAENGDEAKHCIEPVNKIDEELGDRTEHFDYAHFSEKKPRILKSLDQEISYLKVTNECVQKHDKTSDVILCTEGNLGEDEEENSSAR</sequence>
<accession>E6X3K6</accession>
<evidence type="ECO:0000313" key="2">
    <source>
        <dbReference type="Proteomes" id="UP000008633"/>
    </source>
</evidence>
<dbReference type="EMBL" id="CP002452">
    <property type="protein sequence ID" value="ADV46283.1"/>
    <property type="molecule type" value="Genomic_DNA"/>
</dbReference>
<evidence type="ECO:0008006" key="3">
    <source>
        <dbReference type="Google" id="ProtNLM"/>
    </source>
</evidence>
<reference evidence="2" key="2">
    <citation type="submission" date="2011-01" db="EMBL/GenBank/DDBJ databases">
        <title>The complete genome of Nitratifractor salsuginis DSM 16511.</title>
        <authorList>
            <consortium name="US DOE Joint Genome Institute (JGI-PGF)"/>
            <person name="Lucas S."/>
            <person name="Copeland A."/>
            <person name="Lapidus A."/>
            <person name="Bruce D."/>
            <person name="Goodwin L."/>
            <person name="Pitluck S."/>
            <person name="Kyrpides N."/>
            <person name="Mavromatis K."/>
            <person name="Ivanova N."/>
            <person name="Mikhailova N."/>
            <person name="Zeytun A."/>
            <person name="Detter J.C."/>
            <person name="Tapia R."/>
            <person name="Han C."/>
            <person name="Land M."/>
            <person name="Hauser L."/>
            <person name="Markowitz V."/>
            <person name="Cheng J.-F."/>
            <person name="Hugenholtz P."/>
            <person name="Woyke T."/>
            <person name="Wu D."/>
            <person name="Tindall B."/>
            <person name="Schuetze A."/>
            <person name="Brambilla E."/>
            <person name="Klenk H.-P."/>
            <person name="Eisen J.A."/>
        </authorList>
    </citation>
    <scope>NUCLEOTIDE SEQUENCE [LARGE SCALE GENOMIC DNA]</scope>
    <source>
        <strain evidence="2">DSM 16511 / JCM 12458 / E9I37-1</strain>
    </source>
</reference>
<dbReference type="OrthoDB" id="5372426at2"/>
<protein>
    <recommendedName>
        <fullName evidence="3">DUF4412 domain-containing protein</fullName>
    </recommendedName>
</protein>
<dbReference type="Proteomes" id="UP000008633">
    <property type="component" value="Chromosome"/>
</dbReference>